<dbReference type="OrthoDB" id="9812167at2"/>
<dbReference type="Gene3D" id="3.30.1490.20">
    <property type="entry name" value="ATP-grasp fold, A domain"/>
    <property type="match status" value="1"/>
</dbReference>
<dbReference type="AlphaFoldDB" id="A0A0C3R6E8"/>
<comment type="caution">
    <text evidence="3">The sequence shown here is derived from an EMBL/GenBank/DDBJ whole genome shotgun (WGS) entry which is preliminary data.</text>
</comment>
<evidence type="ECO:0000313" key="2">
    <source>
        <dbReference type="EMBL" id="KIO43355.1"/>
    </source>
</evidence>
<gene>
    <name evidence="3" type="ORF">BA92_03410</name>
    <name evidence="2" type="ORF">IE90_09375</name>
</gene>
<keyword evidence="5" id="KW-1185">Reference proteome</keyword>
<dbReference type="SUPFAM" id="SSF56059">
    <property type="entry name" value="Glutathione synthetase ATP-binding domain-like"/>
    <property type="match status" value="1"/>
</dbReference>
<dbReference type="GO" id="GO:0005524">
    <property type="term" value="F:ATP binding"/>
    <property type="evidence" value="ECO:0007669"/>
    <property type="project" value="InterPro"/>
</dbReference>
<evidence type="ECO:0000259" key="1">
    <source>
        <dbReference type="Pfam" id="PF01326"/>
    </source>
</evidence>
<accession>A0A0C3R6E8</accession>
<dbReference type="InterPro" id="IPR002192">
    <property type="entry name" value="PPDK_AMP/ATP-bd"/>
</dbReference>
<dbReference type="RefSeq" id="WP_041503587.1">
    <property type="nucleotide sequence ID" value="NZ_JPIT01000031.1"/>
</dbReference>
<evidence type="ECO:0000313" key="3">
    <source>
        <dbReference type="EMBL" id="KIO45535.1"/>
    </source>
</evidence>
<organism evidence="3 5">
    <name type="scientific">Sanguibacteroides justesenii</name>
    <dbReference type="NCBI Taxonomy" id="1547597"/>
    <lineage>
        <taxon>Bacteria</taxon>
        <taxon>Pseudomonadati</taxon>
        <taxon>Bacteroidota</taxon>
        <taxon>Bacteroidia</taxon>
        <taxon>Bacteroidales</taxon>
        <taxon>Porphyromonadaceae</taxon>
        <taxon>Sanguibacteroides</taxon>
    </lineage>
</organism>
<dbReference type="EMBL" id="JPIT01000031">
    <property type="protein sequence ID" value="KIO43355.1"/>
    <property type="molecule type" value="Genomic_DNA"/>
</dbReference>
<reference evidence="3 5" key="1">
    <citation type="submission" date="2014-07" db="EMBL/GenBank/DDBJ databases">
        <title>Porphyromonadaceae bacterium OUH 308042 = ATCC BAA-2681 = DSM 28342 draft genome.</title>
        <authorList>
            <person name="Sydenham T.V."/>
            <person name="Hasman H."/>
            <person name="Justensen U.S."/>
        </authorList>
    </citation>
    <scope>NUCLEOTIDE SEQUENCE [LARGE SCALE GENOMIC DNA]</scope>
    <source>
        <strain evidence="3 5">OUH 308042</strain>
    </source>
</reference>
<dbReference type="EMBL" id="JPIU01000037">
    <property type="protein sequence ID" value="KIO45535.1"/>
    <property type="molecule type" value="Genomic_DNA"/>
</dbReference>
<evidence type="ECO:0000313" key="5">
    <source>
        <dbReference type="Proteomes" id="UP000031980"/>
    </source>
</evidence>
<dbReference type="Proteomes" id="UP000031980">
    <property type="component" value="Unassembled WGS sequence"/>
</dbReference>
<keyword evidence="3" id="KW-0670">Pyruvate</keyword>
<protein>
    <submittedName>
        <fullName evidence="3">Pyruvate phosphate dikinase</fullName>
    </submittedName>
</protein>
<proteinExistence type="predicted"/>
<feature type="domain" description="Pyruvate phosphate dikinase AMP/ATP-binding" evidence="1">
    <location>
        <begin position="440"/>
        <end position="803"/>
    </location>
</feature>
<reference evidence="2 4" key="2">
    <citation type="submission" date="2014-07" db="EMBL/GenBank/DDBJ databases">
        <title>Porphyromonadaceae bacterium OUH 334697 = ATCC BAA-2682 = DSM 28341 draft genome.</title>
        <authorList>
            <person name="Sydenham T.V."/>
            <person name="Hasman H."/>
            <person name="Justesen U.S."/>
        </authorList>
    </citation>
    <scope>NUCLEOTIDE SEQUENCE [LARGE SCALE GENOMIC DNA]</scope>
    <source>
        <strain evidence="2 4">OUH 334697</strain>
    </source>
</reference>
<dbReference type="Pfam" id="PF01326">
    <property type="entry name" value="PPDK_N"/>
    <property type="match status" value="1"/>
</dbReference>
<name>A0A0C3R6E8_9PORP</name>
<dbReference type="InterPro" id="IPR013815">
    <property type="entry name" value="ATP_grasp_subdomain_1"/>
</dbReference>
<dbReference type="Proteomes" id="UP000031937">
    <property type="component" value="Unassembled WGS sequence"/>
</dbReference>
<keyword evidence="3" id="KW-0418">Kinase</keyword>
<dbReference type="GO" id="GO:0016301">
    <property type="term" value="F:kinase activity"/>
    <property type="evidence" value="ECO:0007669"/>
    <property type="project" value="UniProtKB-KW"/>
</dbReference>
<keyword evidence="3" id="KW-0808">Transferase</keyword>
<evidence type="ECO:0000313" key="4">
    <source>
        <dbReference type="Proteomes" id="UP000031937"/>
    </source>
</evidence>
<sequence length="987" mass="114236">MEKIDLNRIYKRKKNDRDIFQELMPFKVKEILLVANYYDAYTIEREGQFSDKIFGEYLQLNLFTAPRFTSVASESEALKKLRERHYDLIIIMAGLDKQTPLIISRNIKKVHPHIKQLMLVNNNGDLAYFHRIEKEVHESIERLFVWNGSTKVFLAMAKYLEDRMNLEADTRLGDVRVILVVEDSVKYYSRYLPLLYTEIMTQTQKIIADEPSDDELGLILKIRVRPKVILVSTYEDAIEIIDKYKNNIIGVISDVRYAKNGIEDEDAGVELIKYVQRLGYKIPCLLQSHEEENAKRAEKIHAEFINKNSLTLAQEIKTFIKTRLGFGNFIFRDKSGHPIDKATSIKEFRRKLTTIPDESLEYHSIRNGISTWLMARGEINLAQKLRRYSFEYFKNTDEIRQFIANVFESSKLKKIRGRIIPFRPELVDSNRYITRLGLGSLGGKGRGLAFISNFIENVYLKKLIPNLKIAIPKTAIIGVEEFDNFLELNDLYKETYINNEYDHLKKAFQQATLSLPLKEKLRQYLQVMTKPLAVRSSGLFEDSLSQPFAGVYATYLIPNNNPDFERRLEELEDAIKLVYASVFSDESRAYFKAIDSMIEEEKMGVIIQEVIGNEHNGRYYPDISGVAQSYNFYPFSYIRPEDGFAVTAIGLGAYVVGGEKTHRFSPAFPKLQLASIQDKIRSSQNYFYAIDMKHRGYDLIRDGENAAIKAYDLKEAERDGTLEYSASVYDFMNDRIVYDLNEKGPRIIDFAKILQYDYIPLASTLQILLDIFSQAMGSPVEIEFSLNIEESIPVFYLLQIKPLIKNEYSIDIDTLHIDQKKILLKANKGMGNGKLQYIRDVVYIDPRKFDRLKTREMAEEVKQLNAEIAREEEKFILIGPGRWGTRDPLTGIPVQWSDIANAKIIVEQGLPDFPLDASLGSHFFHNVTSMNIGYFAIPFESPDSFIRFDVLEQQDVIHELTYARRVRFKKPLTVWMDGKKQTSVITY</sequence>